<dbReference type="CDD" id="cd02253">
    <property type="entry name" value="DmpA"/>
    <property type="match status" value="1"/>
</dbReference>
<dbReference type="InterPro" id="IPR016117">
    <property type="entry name" value="ArgJ-like_dom_sf"/>
</dbReference>
<organism evidence="2 3">
    <name type="scientific">Aminobacter anthyllidis</name>
    <dbReference type="NCBI Taxonomy" id="1035067"/>
    <lineage>
        <taxon>Bacteria</taxon>
        <taxon>Pseudomonadati</taxon>
        <taxon>Pseudomonadota</taxon>
        <taxon>Alphaproteobacteria</taxon>
        <taxon>Hyphomicrobiales</taxon>
        <taxon>Phyllobacteriaceae</taxon>
        <taxon>Aminobacter</taxon>
    </lineage>
</organism>
<gene>
    <name evidence="2" type="ORF">J1C56_19640</name>
</gene>
<evidence type="ECO:0000313" key="3">
    <source>
        <dbReference type="Proteomes" id="UP001138921"/>
    </source>
</evidence>
<dbReference type="GO" id="GO:0004177">
    <property type="term" value="F:aminopeptidase activity"/>
    <property type="evidence" value="ECO:0007669"/>
    <property type="project" value="TreeGrafter"/>
</dbReference>
<dbReference type="RefSeq" id="WP_214391720.1">
    <property type="nucleotide sequence ID" value="NZ_JAFLWW010000005.1"/>
</dbReference>
<reference evidence="2" key="1">
    <citation type="journal article" date="2021" name="Microorganisms">
        <title>Phylogenomic Reconstruction and Metabolic Potential of the Genus Aminobacter.</title>
        <authorList>
            <person name="Artuso I."/>
            <person name="Turrini P."/>
            <person name="Pirolo M."/>
            <person name="Lugli G.A."/>
            <person name="Ventura M."/>
            <person name="Visca P."/>
        </authorList>
    </citation>
    <scope>NUCLEOTIDE SEQUENCE</scope>
    <source>
        <strain evidence="2">LMG 26462</strain>
    </source>
</reference>
<dbReference type="PANTHER" id="PTHR36512:SF3">
    <property type="entry name" value="BLR5678 PROTEIN"/>
    <property type="match status" value="1"/>
</dbReference>
<reference evidence="2" key="2">
    <citation type="submission" date="2021-03" db="EMBL/GenBank/DDBJ databases">
        <authorList>
            <person name="Artuso I."/>
            <person name="Turrini P."/>
            <person name="Pirolo M."/>
            <person name="Lugli G.A."/>
            <person name="Ventura M."/>
            <person name="Visca P."/>
        </authorList>
    </citation>
    <scope>NUCLEOTIDE SEQUENCE</scope>
    <source>
        <strain evidence="2">LMG 26462</strain>
    </source>
</reference>
<accession>A0A9X1ADZ0</accession>
<proteinExistence type="inferred from homology"/>
<evidence type="ECO:0000313" key="2">
    <source>
        <dbReference type="EMBL" id="MBT1157811.1"/>
    </source>
</evidence>
<comment type="caution">
    <text evidence="2">The sequence shown here is derived from an EMBL/GenBank/DDBJ whole genome shotgun (WGS) entry which is preliminary data.</text>
</comment>
<dbReference type="InterPro" id="IPR005321">
    <property type="entry name" value="Peptidase_S58_DmpA"/>
</dbReference>
<dbReference type="PANTHER" id="PTHR36512">
    <property type="entry name" value="D-AMINOPEPTIDASE"/>
    <property type="match status" value="1"/>
</dbReference>
<keyword evidence="3" id="KW-1185">Reference proteome</keyword>
<dbReference type="SUPFAM" id="SSF56266">
    <property type="entry name" value="DmpA/ArgJ-like"/>
    <property type="match status" value="1"/>
</dbReference>
<name>A0A9X1ADZ0_9HYPH</name>
<protein>
    <submittedName>
        <fullName evidence="2">P1 family peptidase</fullName>
    </submittedName>
</protein>
<dbReference type="EMBL" id="JAFLWW010000005">
    <property type="protein sequence ID" value="MBT1157811.1"/>
    <property type="molecule type" value="Genomic_DNA"/>
</dbReference>
<sequence>MKHNSTDSSETSPRSRLRDLGIAPGVFAPGPLNAITDVPGLLVGHATVVEGATIRTGATAILAHGGNIFCDKVPAAIAVFNGYGKFAGSTQIEELGEIETPVVLTNTLATGRAIEAIHAHTLAQPGNSRVVSINAVVGETNDSRLNDIRAGRPDISEIRAAIDAASDGEVAEGAVGAGSGTVAFGLKGGIGTSSRLVPFKSGETFTVGVLVQSNYGGRLLVDGVPCSASPATEDKDGSIVIVVATDAALCERNLKRLAQRAFGGLARTGAALSNGSGDYALAFSTHESVRRAPERRASIALMPTLPNELVSPLFEAVIEATEEAILNSLCMAHTVEGYDASSGKPSRVEAISLEALARYKAR</sequence>
<dbReference type="Proteomes" id="UP001138921">
    <property type="component" value="Unassembled WGS sequence"/>
</dbReference>
<evidence type="ECO:0000256" key="1">
    <source>
        <dbReference type="ARBA" id="ARBA00007068"/>
    </source>
</evidence>
<dbReference type="Gene3D" id="3.60.70.12">
    <property type="entry name" value="L-amino peptidase D-ALA esterase/amidase"/>
    <property type="match status" value="1"/>
</dbReference>
<dbReference type="Pfam" id="PF03576">
    <property type="entry name" value="Peptidase_S58"/>
    <property type="match status" value="1"/>
</dbReference>
<dbReference type="AlphaFoldDB" id="A0A9X1ADZ0"/>
<comment type="similarity">
    <text evidence="1">Belongs to the peptidase S58 family.</text>
</comment>